<dbReference type="Proteomes" id="UP001150581">
    <property type="component" value="Unassembled WGS sequence"/>
</dbReference>
<evidence type="ECO:0000313" key="1">
    <source>
        <dbReference type="EMBL" id="KAJ1889596.1"/>
    </source>
</evidence>
<organism evidence="1 2">
    <name type="scientific">Kickxella alabastrina</name>
    <dbReference type="NCBI Taxonomy" id="61397"/>
    <lineage>
        <taxon>Eukaryota</taxon>
        <taxon>Fungi</taxon>
        <taxon>Fungi incertae sedis</taxon>
        <taxon>Zoopagomycota</taxon>
        <taxon>Kickxellomycotina</taxon>
        <taxon>Kickxellomycetes</taxon>
        <taxon>Kickxellales</taxon>
        <taxon>Kickxellaceae</taxon>
        <taxon>Kickxella</taxon>
    </lineage>
</organism>
<accession>A0ACC1IDK5</accession>
<evidence type="ECO:0000313" key="2">
    <source>
        <dbReference type="Proteomes" id="UP001150581"/>
    </source>
</evidence>
<keyword evidence="2" id="KW-1185">Reference proteome</keyword>
<protein>
    <submittedName>
        <fullName evidence="1">Uncharacterized protein</fullName>
    </submittedName>
</protein>
<gene>
    <name evidence="1" type="ORF">LPJ66_007947</name>
</gene>
<sequence length="686" mass="74102">MSNCTAWQHLQRRAIAHSRAAKIGDIKQISIQHRRRLTTAGLSADQRLRNELRADSQAGSVARREEAWGMYRRVSREQLSWETLERLLEVMAGDTDGARALGRIAHVLTEITARRELEAGEIATVERICARLEKPLGADNVPPLVPQAPAQPAGVRAQRAPDPLGSEGAGRPGGAGPSGAGPAEALEGLLDQPSICTDPRAVRRAYRAAIASGAVLDGAMAKRLVNYGANLGLISGRRFLARIECDLAQGHAETLALVRPTLVRAYARLGSIKDAQRCYAAAEPKGDDVDWSMCLALFWSMRQKEGQALFDTRLAAGGRATAPMFGALLSEYAQMNNAPAAYALFDTMRRLGLEPDAQALGALAQACALDPDQSRSSARLAEVSAFMRSWGRAPDSEFLVGLLRGYGEAQQDEMFDAVAGRIDTANPARLPASLCAVIMENAARRGNRPLAAAMARRISAKPGQGVSRAVRALCAVDDVPLAREIGGLGSTRFPENNETENIALELALADGSAEPRELARVAESMAERGFTPSFRLFGRLVDELWLRGGSDVALGAFDRLFALGVPASIQLLFKALRLRLHGPQPLSALPVYDHLRDHLRSTDLGHLNLPASTAHGLVSILIEHRGIAHALSAFDFLCTLPVPRRSLPYGMVITYCINNRLRDRSHMMISHAVQHNIPMHPAAANL</sequence>
<dbReference type="EMBL" id="JANBPG010001513">
    <property type="protein sequence ID" value="KAJ1889596.1"/>
    <property type="molecule type" value="Genomic_DNA"/>
</dbReference>
<proteinExistence type="predicted"/>
<name>A0ACC1IDK5_9FUNG</name>
<reference evidence="1" key="1">
    <citation type="submission" date="2022-07" db="EMBL/GenBank/DDBJ databases">
        <title>Phylogenomic reconstructions and comparative analyses of Kickxellomycotina fungi.</title>
        <authorList>
            <person name="Reynolds N.K."/>
            <person name="Stajich J.E."/>
            <person name="Barry K."/>
            <person name="Grigoriev I.V."/>
            <person name="Crous P."/>
            <person name="Smith M.E."/>
        </authorList>
    </citation>
    <scope>NUCLEOTIDE SEQUENCE</scope>
    <source>
        <strain evidence="1">Benny 63K</strain>
    </source>
</reference>
<comment type="caution">
    <text evidence="1">The sequence shown here is derived from an EMBL/GenBank/DDBJ whole genome shotgun (WGS) entry which is preliminary data.</text>
</comment>
<feature type="non-terminal residue" evidence="1">
    <location>
        <position position="686"/>
    </location>
</feature>